<organism evidence="5 6">
    <name type="scientific">Paenibacillus oryzisoli</name>
    <dbReference type="NCBI Taxonomy" id="1850517"/>
    <lineage>
        <taxon>Bacteria</taxon>
        <taxon>Bacillati</taxon>
        <taxon>Bacillota</taxon>
        <taxon>Bacilli</taxon>
        <taxon>Bacillales</taxon>
        <taxon>Paenibacillaceae</taxon>
        <taxon>Paenibacillus</taxon>
    </lineage>
</organism>
<feature type="compositionally biased region" description="Gly residues" evidence="2">
    <location>
        <begin position="1063"/>
        <end position="1081"/>
    </location>
</feature>
<evidence type="ECO:0000313" key="6">
    <source>
        <dbReference type="Proteomes" id="UP000078454"/>
    </source>
</evidence>
<evidence type="ECO:0000259" key="4">
    <source>
        <dbReference type="PROSITE" id="PS51272"/>
    </source>
</evidence>
<dbReference type="InterPro" id="IPR051465">
    <property type="entry name" value="Cell_Envelope_Struct_Comp"/>
</dbReference>
<feature type="region of interest" description="Disordered" evidence="2">
    <location>
        <begin position="1059"/>
        <end position="1089"/>
    </location>
</feature>
<protein>
    <recommendedName>
        <fullName evidence="4">SLH domain-containing protein</fullName>
    </recommendedName>
</protein>
<evidence type="ECO:0000256" key="2">
    <source>
        <dbReference type="SAM" id="MobiDB-lite"/>
    </source>
</evidence>
<feature type="domain" description="SLH" evidence="4">
    <location>
        <begin position="1294"/>
        <end position="1357"/>
    </location>
</feature>
<accession>A0A198AA89</accession>
<keyword evidence="3" id="KW-0732">Signal</keyword>
<dbReference type="PROSITE" id="PS51272">
    <property type="entry name" value="SLH"/>
    <property type="match status" value="3"/>
</dbReference>
<dbReference type="Pfam" id="PF09479">
    <property type="entry name" value="Flg_new"/>
    <property type="match status" value="9"/>
</dbReference>
<feature type="chain" id="PRO_5008277922" description="SLH domain-containing protein" evidence="3">
    <location>
        <begin position="26"/>
        <end position="1415"/>
    </location>
</feature>
<dbReference type="InterPro" id="IPR036278">
    <property type="entry name" value="Sialidase_sf"/>
</dbReference>
<dbReference type="RefSeq" id="WP_068665094.1">
    <property type="nucleotide sequence ID" value="NZ_LYPB01000069.1"/>
</dbReference>
<name>A0A198AA89_9BACL</name>
<proteinExistence type="predicted"/>
<dbReference type="Gene3D" id="2.60.40.4270">
    <property type="entry name" value="Listeria-Bacteroides repeat domain"/>
    <property type="match status" value="9"/>
</dbReference>
<keyword evidence="6" id="KW-1185">Reference proteome</keyword>
<dbReference type="InterPro" id="IPR001119">
    <property type="entry name" value="SLH_dom"/>
</dbReference>
<dbReference type="STRING" id="1850517.A8708_28645"/>
<sequence length="1415" mass="145885">MNKRWISLLMALIILLGMTPTFANAASTDSWVNRKSDTLRTSNQDVCYGNGKFMAVTDDGSILTSSDGTSWTIFDPQTTNGLSSISCDNGKYVVVSRTGNASSSSDGVNWKTGYTLNYYLSLWGVSYGKGLYVAVGNKIDVRKGAIYTSTTIETPDLWTNRNVTTTSILNGVTYGNEKFVVVGQYGTILTSNDGVSWTSRNSGTAVDLQGVKYLNGKFVSWAEDGTKILTSDDGVSWSMITTSGVICVECVQAHTGVLHSVSYGNGTYVGVGPVNNIYTSSDLVNWTKSYAGTYGSLNGVAYGNGTFIAVGNNGAIFKNMDLPTYTVTYNGNGSTGGTVPTDSNSYEQNATVTVLGNTGSLVKTGNTFAGWNTAANGTGTPYTANATFGMGAANVTLYAQWTANPTYTVTYNGNGSTGGTVPTDSNSYAQNAMVTVLGNTGSLLKTGHTFSGWNTAANGSGTPYAANATFGMGAANVTLYAQWSANPTYTVTYNGNGSTGGTVPTDSNSYAQNATVTVLGNTGSLVKTGNTFAGWNTAANGTGTPYAANATFGMGAANVTLYAQWTANPTYTVTYSGNGSTGGTEPTDSNSYEQIATVTVLGNTGSLVKTGNTFAGWNTAANGTGTPYAANATFGMGAVNVTLYAQWTPNPTYTVTYNGNGSTGGTVPTDSNPYEQNATVTVIGNTGSMVKTGNTFAGWNTAANGTGTPYASNATFGMGAANVTLYAQWTPNPTYTVAYNGNGSTGGTVPTDSNSYEQNATVTVLGNTGSMVKTGNTFAGWNTAANGTGTPYAANATFGMGAANVTLYAQWTPNPTYSVTYNGNGSTGGTVPTDSNPYAQNATVTVLGNTGSMVKTGHTFAGWNKAANGTGTPYAANATFGMGAANVTLYAQWTPNPTYTVTYNGNGSTGGNVPTDSNSYEQNATVTVLGNTGSMVKTGHTFAGWNTAANGTGTPYAANATFGMGAANVTLYAQWTPNPTYTVTYNGNGSTGGNVPTDSNSYEQNATVTVLGNTGSMVKTGHTFAGWNTAANGTGTPYGANATFGMAAANVTLFAQWTASPDGGSGDGAGSGGGGGGGGGIPTPPDDSKVISENGELSLPAGKTGEVSLGDAITIDIPANATDKELKLTIEKFTGTQVLLTDEDVLASPIFEILKNFSENFSKPVTLTFKFDSTKLSGDRRAAVFYYDEVQKKWVEVGGVVSGNQITAEVTHFTKYAVMIVGQAASAPAPDTKPTINLSDISEHWAKASIKQAVSSGIVTGYEDGTFKPDKTVTRAEFAVMLMNALKPQAAGAALTFTDSAKIGSWAQKAVAQAVQAGIINGYDDGTFRPTGEITRAEMAAMIAGALGKYSEANATATSFADDKDIPTWGKAAVAYVKQASIMQGKGDNQFAPGDHATRAEAVTVLLNMLAQKSK</sequence>
<dbReference type="OrthoDB" id="9802993at2"/>
<gene>
    <name evidence="5" type="ORF">A8708_28645</name>
</gene>
<reference evidence="5 6" key="1">
    <citation type="submission" date="2016-05" db="EMBL/GenBank/DDBJ databases">
        <title>Paenibacillus sp. 1ZS3-15 nov., isolated from the rhizosphere soil.</title>
        <authorList>
            <person name="Zhang X.X."/>
            <person name="Zhang J."/>
        </authorList>
    </citation>
    <scope>NUCLEOTIDE SEQUENCE [LARGE SCALE GENOMIC DNA]</scope>
    <source>
        <strain evidence="5 6">1ZS3-15</strain>
    </source>
</reference>
<dbReference type="EMBL" id="LYPB01000069">
    <property type="protein sequence ID" value="OAS17981.1"/>
    <property type="molecule type" value="Genomic_DNA"/>
</dbReference>
<dbReference type="Proteomes" id="UP000078454">
    <property type="component" value="Unassembled WGS sequence"/>
</dbReference>
<dbReference type="InterPro" id="IPR042229">
    <property type="entry name" value="Listeria/Bacterioides_rpt_sf"/>
</dbReference>
<feature type="domain" description="SLH" evidence="4">
    <location>
        <begin position="1233"/>
        <end position="1293"/>
    </location>
</feature>
<dbReference type="SUPFAM" id="SSF50939">
    <property type="entry name" value="Sialidases"/>
    <property type="match status" value="1"/>
</dbReference>
<dbReference type="Pfam" id="PF00395">
    <property type="entry name" value="SLH"/>
    <property type="match status" value="3"/>
</dbReference>
<evidence type="ECO:0000313" key="5">
    <source>
        <dbReference type="EMBL" id="OAS17981.1"/>
    </source>
</evidence>
<evidence type="ECO:0000256" key="3">
    <source>
        <dbReference type="SAM" id="SignalP"/>
    </source>
</evidence>
<comment type="subcellular location">
    <subcellularLocation>
        <location evidence="1">Cell envelope</location>
    </subcellularLocation>
</comment>
<dbReference type="PANTHER" id="PTHR43308:SF5">
    <property type="entry name" value="S-LAYER PROTEIN _ PEPTIDOGLYCAN ENDO-BETA-N-ACETYLGLUCOSAMINIDASE"/>
    <property type="match status" value="1"/>
</dbReference>
<evidence type="ECO:0000256" key="1">
    <source>
        <dbReference type="ARBA" id="ARBA00004196"/>
    </source>
</evidence>
<feature type="signal peptide" evidence="3">
    <location>
        <begin position="1"/>
        <end position="25"/>
    </location>
</feature>
<dbReference type="GO" id="GO:0030313">
    <property type="term" value="C:cell envelope"/>
    <property type="evidence" value="ECO:0007669"/>
    <property type="project" value="UniProtKB-SubCell"/>
</dbReference>
<dbReference type="PANTHER" id="PTHR43308">
    <property type="entry name" value="OUTER MEMBRANE PROTEIN ALPHA-RELATED"/>
    <property type="match status" value="1"/>
</dbReference>
<feature type="domain" description="SLH" evidence="4">
    <location>
        <begin position="1358"/>
        <end position="1415"/>
    </location>
</feature>
<comment type="caution">
    <text evidence="5">The sequence shown here is derived from an EMBL/GenBank/DDBJ whole genome shotgun (WGS) entry which is preliminary data.</text>
</comment>
<dbReference type="NCBIfam" id="TIGR02543">
    <property type="entry name" value="List_Bact_rpt"/>
    <property type="match status" value="7"/>
</dbReference>
<dbReference type="InterPro" id="IPR013378">
    <property type="entry name" value="InlB-like_B-rpt"/>
</dbReference>